<name>A0A077Y5W3_PLAYE</name>
<feature type="compositionally biased region" description="Low complexity" evidence="6">
    <location>
        <begin position="777"/>
        <end position="793"/>
    </location>
</feature>
<dbReference type="EMBL" id="LM993660">
    <property type="protein sequence ID" value="VTZ75394.1"/>
    <property type="molecule type" value="Genomic_DNA"/>
</dbReference>
<dbReference type="Pfam" id="PF00136">
    <property type="entry name" value="DNA_pol_B"/>
    <property type="match status" value="1"/>
</dbReference>
<gene>
    <name evidence="9" type="ORF">PY17X_0615900</name>
    <name evidence="8" type="ORF">PYYM_0615000</name>
</gene>
<evidence type="ECO:0000256" key="4">
    <source>
        <dbReference type="ARBA" id="ARBA00022932"/>
    </source>
</evidence>
<evidence type="ECO:0000259" key="7">
    <source>
        <dbReference type="Pfam" id="PF00136"/>
    </source>
</evidence>
<feature type="region of interest" description="Disordered" evidence="6">
    <location>
        <begin position="776"/>
        <end position="798"/>
    </location>
</feature>
<dbReference type="PRINTS" id="PR00106">
    <property type="entry name" value="DNAPOLB"/>
</dbReference>
<dbReference type="Proteomes" id="UP000072874">
    <property type="component" value="Chromosome 6"/>
</dbReference>
<dbReference type="GO" id="GO:0005658">
    <property type="term" value="C:alpha DNA polymerase:primase complex"/>
    <property type="evidence" value="ECO:0007669"/>
    <property type="project" value="TreeGrafter"/>
</dbReference>
<dbReference type="GO" id="GO:0003682">
    <property type="term" value="F:chromatin binding"/>
    <property type="evidence" value="ECO:0007669"/>
    <property type="project" value="TreeGrafter"/>
</dbReference>
<evidence type="ECO:0000256" key="2">
    <source>
        <dbReference type="ARBA" id="ARBA00022679"/>
    </source>
</evidence>
<dbReference type="VEuPathDB" id="PlasmoDB:PY17X_0615900"/>
<evidence type="ECO:0000313" key="10">
    <source>
        <dbReference type="Proteomes" id="UP000072874"/>
    </source>
</evidence>
<proteinExistence type="inferred from homology"/>
<evidence type="ECO:0000313" key="8">
    <source>
        <dbReference type="EMBL" id="CDU17010.1"/>
    </source>
</evidence>
<feature type="region of interest" description="Disordered" evidence="6">
    <location>
        <begin position="1547"/>
        <end position="1580"/>
    </location>
</feature>
<dbReference type="InterPro" id="IPR017964">
    <property type="entry name" value="DNA-dir_DNA_pol_B_CS"/>
</dbReference>
<dbReference type="InterPro" id="IPR043502">
    <property type="entry name" value="DNA/RNA_pol_sf"/>
</dbReference>
<dbReference type="Gene3D" id="6.10.10.100">
    <property type="match status" value="1"/>
</dbReference>
<reference evidence="10 11" key="1">
    <citation type="journal article" date="2014" name="BMC Biol.">
        <title>A comprehensive evaluation of rodent malaria parasite genomes and gene expression.</title>
        <authorList>
            <person name="Otto T.D."/>
            <person name="Bohme U."/>
            <person name="Jackson A.P."/>
            <person name="Hunt M."/>
            <person name="Franke-Fayard B."/>
            <person name="Hoeijmakers W.A."/>
            <person name="Religa A.A."/>
            <person name="Robertson L."/>
            <person name="Sanders M."/>
            <person name="Ogun S.A."/>
            <person name="Cunningham D."/>
            <person name="Erhart A."/>
            <person name="Billker O."/>
            <person name="Khan S.M."/>
            <person name="Stunnenberg H.G."/>
            <person name="Langhorne J."/>
            <person name="Holder A.A."/>
            <person name="Waters A.P."/>
            <person name="Newbold C.I."/>
            <person name="Pain A."/>
            <person name="Berriman M."/>
            <person name="Janse C.J."/>
        </authorList>
    </citation>
    <scope>NUCLEOTIDE SEQUENCE [LARGE SCALE GENOMIC DNA]</scope>
    <source>
        <strain evidence="9 10">17X</strain>
        <strain evidence="8 11">YM</strain>
    </source>
</reference>
<dbReference type="InterPro" id="IPR006134">
    <property type="entry name" value="DNA-dir_DNA_pol_B_multi_dom"/>
</dbReference>
<comment type="catalytic activity">
    <reaction evidence="5">
        <text>DNA(n) + a 2'-deoxyribonucleoside 5'-triphosphate = DNA(n+1) + diphosphate</text>
        <dbReference type="Rhea" id="RHEA:22508"/>
        <dbReference type="Rhea" id="RHEA-COMP:17339"/>
        <dbReference type="Rhea" id="RHEA-COMP:17340"/>
        <dbReference type="ChEBI" id="CHEBI:33019"/>
        <dbReference type="ChEBI" id="CHEBI:61560"/>
        <dbReference type="ChEBI" id="CHEBI:173112"/>
        <dbReference type="EC" id="2.7.7.7"/>
    </reaction>
</comment>
<dbReference type="GO" id="GO:0000166">
    <property type="term" value="F:nucleotide binding"/>
    <property type="evidence" value="ECO:0007669"/>
    <property type="project" value="InterPro"/>
</dbReference>
<feature type="region of interest" description="Disordered" evidence="6">
    <location>
        <begin position="208"/>
        <end position="232"/>
    </location>
</feature>
<dbReference type="InterPro" id="IPR042087">
    <property type="entry name" value="DNA_pol_B_thumb"/>
</dbReference>
<dbReference type="OMA" id="GRNLLQH"/>
<evidence type="ECO:0000256" key="5">
    <source>
        <dbReference type="RuleBase" id="RU000442"/>
    </source>
</evidence>
<dbReference type="Gene3D" id="3.30.70.2820">
    <property type="match status" value="1"/>
</dbReference>
<dbReference type="GO" id="GO:0006272">
    <property type="term" value="P:leading strand elongation"/>
    <property type="evidence" value="ECO:0007669"/>
    <property type="project" value="TreeGrafter"/>
</dbReference>
<dbReference type="GeneID" id="3792046"/>
<dbReference type="Gene3D" id="3.90.1600.10">
    <property type="entry name" value="Palm domain of DNA polymerase"/>
    <property type="match status" value="1"/>
</dbReference>
<dbReference type="EMBL" id="LK934634">
    <property type="protein sequence ID" value="CDU17010.1"/>
    <property type="molecule type" value="Genomic_DNA"/>
</dbReference>
<dbReference type="SUPFAM" id="SSF53098">
    <property type="entry name" value="Ribonuclease H-like"/>
    <property type="match status" value="1"/>
</dbReference>
<dbReference type="Gene3D" id="3.30.420.10">
    <property type="entry name" value="Ribonuclease H-like superfamily/Ribonuclease H"/>
    <property type="match status" value="1"/>
</dbReference>
<dbReference type="FunFam" id="3.90.1600.10:FF:000018">
    <property type="entry name" value="DNA polymerase"/>
    <property type="match status" value="1"/>
</dbReference>
<comment type="similarity">
    <text evidence="1 5">Belongs to the DNA polymerase type-B family.</text>
</comment>
<dbReference type="Proteomes" id="UP000072904">
    <property type="component" value="Chromosome 6"/>
</dbReference>
<reference evidence="9" key="4">
    <citation type="submission" date="2019-05" db="EMBL/GenBank/DDBJ databases">
        <authorList>
            <consortium name="Pathogen Informatics"/>
        </authorList>
    </citation>
    <scope>NUCLEOTIDE SEQUENCE</scope>
    <source>
        <strain evidence="9">17X</strain>
    </source>
</reference>
<dbReference type="GO" id="GO:1902975">
    <property type="term" value="P:mitotic DNA replication initiation"/>
    <property type="evidence" value="ECO:0007669"/>
    <property type="project" value="TreeGrafter"/>
</dbReference>
<dbReference type="InterPro" id="IPR023211">
    <property type="entry name" value="DNA_pol_palm_dom_sf"/>
</dbReference>
<dbReference type="GO" id="GO:0006273">
    <property type="term" value="P:lagging strand elongation"/>
    <property type="evidence" value="ECO:0007669"/>
    <property type="project" value="TreeGrafter"/>
</dbReference>
<dbReference type="InterPro" id="IPR006172">
    <property type="entry name" value="DNA-dir_DNA_pol_B"/>
</dbReference>
<protein>
    <recommendedName>
        <fullName evidence="5">DNA polymerase</fullName>
        <ecNumber evidence="5">2.7.7.7</ecNumber>
    </recommendedName>
</protein>
<dbReference type="GO" id="GO:0003688">
    <property type="term" value="F:DNA replication origin binding"/>
    <property type="evidence" value="ECO:0007669"/>
    <property type="project" value="TreeGrafter"/>
</dbReference>
<dbReference type="VEuPathDB" id="PlasmoDB:Py17XNL_000600709"/>
<dbReference type="VEuPathDB" id="PlasmoDB:PY04863"/>
<dbReference type="OrthoDB" id="6755010at2759"/>
<dbReference type="Gene3D" id="1.10.132.60">
    <property type="entry name" value="DNA polymerase family B, C-terminal domain"/>
    <property type="match status" value="1"/>
</dbReference>
<keyword evidence="4 5" id="KW-0239">DNA-directed DNA polymerase</keyword>
<reference evidence="9" key="2">
    <citation type="submission" date="2014-05" db="EMBL/GenBank/DDBJ databases">
        <authorList>
            <person name="Aslett M.A."/>
            <person name="De Silva N."/>
        </authorList>
    </citation>
    <scope>NUCLEOTIDE SEQUENCE</scope>
    <source>
        <strain evidence="9">17X</strain>
    </source>
</reference>
<feature type="compositionally biased region" description="Basic and acidic residues" evidence="6">
    <location>
        <begin position="221"/>
        <end position="230"/>
    </location>
</feature>
<dbReference type="InterPro" id="IPR012337">
    <property type="entry name" value="RNaseH-like_sf"/>
</dbReference>
<dbReference type="PANTHER" id="PTHR45861">
    <property type="entry name" value="DNA POLYMERASE ALPHA CATALYTIC SUBUNIT"/>
    <property type="match status" value="1"/>
</dbReference>
<evidence type="ECO:0000256" key="1">
    <source>
        <dbReference type="ARBA" id="ARBA00005755"/>
    </source>
</evidence>
<dbReference type="InterPro" id="IPR036397">
    <property type="entry name" value="RNaseH_sf"/>
</dbReference>
<dbReference type="GO" id="GO:0003887">
    <property type="term" value="F:DNA-directed DNA polymerase activity"/>
    <property type="evidence" value="ECO:0007669"/>
    <property type="project" value="UniProtKB-KW"/>
</dbReference>
<dbReference type="SMART" id="SM00486">
    <property type="entry name" value="POLBc"/>
    <property type="match status" value="1"/>
</dbReference>
<evidence type="ECO:0000256" key="3">
    <source>
        <dbReference type="ARBA" id="ARBA00022695"/>
    </source>
</evidence>
<dbReference type="RefSeq" id="XP_022813175.1">
    <property type="nucleotide sequence ID" value="XM_022955391.1"/>
</dbReference>
<keyword evidence="5" id="KW-0238">DNA-binding</keyword>
<keyword evidence="3 5" id="KW-0548">Nucleotidyltransferase</keyword>
<dbReference type="EC" id="2.7.7.7" evidence="5"/>
<dbReference type="FunFam" id="3.90.1600.10:FF:000019">
    <property type="entry name" value="DNA polymerase"/>
    <property type="match status" value="1"/>
</dbReference>
<evidence type="ECO:0000256" key="6">
    <source>
        <dbReference type="SAM" id="MobiDB-lite"/>
    </source>
</evidence>
<evidence type="ECO:0000313" key="11">
    <source>
        <dbReference type="Proteomes" id="UP000072904"/>
    </source>
</evidence>
<feature type="compositionally biased region" description="Low complexity" evidence="6">
    <location>
        <begin position="1560"/>
        <end position="1572"/>
    </location>
</feature>
<sequence>MSNVFDKLRKQRSKECKATDFYEVKNKNDDIYEVVDEDGYIENKNSLKSFIVGDDKNYDSSDDVILETVDYSMITKKNAEKESKPKRNTQIDDFIREKKIQKIFSSGKLTKDDISKTRNIEKMMENNSSSSDSEGRCGKINIKRKTRDSYDSYYYNNSSNNSKNKNIYDRINSQPRKSQENYDIYDKIGKDNIGNANLINTKKTNNFFNSDAEQNEENNENSDKKRKMEIENNEPNKIVKTINSNNNFKDNIKQEEDVLTMNKNLSSLNKNIKNDNILKDLDGLDIRIEIDEEHKLDAVNLKNENLDKENEDSGDEKNNVNDSILKNKYEEIIINEDTGYVNIYVFDICKHKNSIILFGRTLTKLKRYKSISIYIEDMDRCYYFLLNKNKKYVKDGIEITYGHEKYKNFIMLDFVSEFKKIREYHNIKMAKYKIVFRKNLNLSSNNEELYAKVLYSYNYDNISEQFSKGDTYSSFYCCNDDIVENFIIKKNMKMPCWVKIKDLKNNFSNNIAYCYFDCTVASKKNIFTLDKFMEKKNTDLINGSNHNPTTNSTNSGIIHDESLKKIDNNNLNNFIDIDLNKLVIRVVSVLNEENNHEIFSICSLVDADGMKYINFFGICVKSNKKGSTPNISNNINDNKNEIYSYNRNNCKIFPNEKLLLQAFLNKIRTIDVDIYIGYNILNFDLEFLIHRCHVNNIDPGVLSRKKKLKKSDKMKVNKFSGTNSTGSIYNIVQNIKGRLILDIYALSKDTIKLTSYSMDEIIDGVRTKFQEKVKQQTGSNSVINGNNNSNNHTNKNKSRENIQNVFKDFIVNDINLINCNNIHLFDSEQILENHLNTYINSQIFSIYEIYNVCNVLQLVEKSRDLTKLSGYIWARSLLSYTSECVEYFLLHEYHKKKYITPLVAKKKPKIENDSNKSKNTAKYLGGLVLEPLCGYYDTYVLYLDFNSLYPSIIIEYNICFSTFNMKNYLALSGSTSEEIQEETGKRNIIDYNDSDVNNLDKDDQVGDISNIDYFDKTKPGILPSILKQLVEKRAFIKKLIASEKNKEKKELLLVQSLSIKLISNSIYGCLGNTHNRFYAKYIASYITQKGRNLLQHTKFKVEKEFNLKVVYGDTDSIMIDTGIKSSDVNNYKESLKLAHTIKNNINKNYKKLELDLECIFSKLLLLKKKKYACAKVIDPNLGKYEYEMKGINFIKRDFCKISKLIGNEMLRIIFSNKEYKPSQPNSSNTSLSHTDDLSIQNDLSEQIHEYLRSVYQRIQNDEFDLEHYVITKKLTKNVNEYQEKNSLGHVLVAERMIKDGYNVCVNKEIQYCVCRNEDALKFYNKGNEKLNSSLCCFSISEIKKYNLKIDKDYYIRNQILLPINRLCQYIEGTNIEKISSCFNIYNVKEIKSDEQIDESYLETNVLSLLSETEERFKNINLKGFLNCDNCHHDVKPVIFIKYFRCNKCFSLLPIDKIRNYIFSFINHLCSTFYKQMYICNSCLLKTRRIFLKESNNCPNLNCDNPKNSLKPILSKKYIYSILEYFLYLLKGNLLIIPTKLHQKGDVDAANEAGNDENKAENGTNKAENGANKAENENKTNTQINEEPEEYATDINVSVCIGDGYKIHILNNNQLIKNNKKNVFKIESYDNICKNKELNLNITKGLQMKFPNISNFITYLNLKNNTFCINYNEERNTIRESIQNIIQNDIYSQIFFDNIFSVFHLYVASKISKL</sequence>
<feature type="region of interest" description="Disordered" evidence="6">
    <location>
        <begin position="123"/>
        <end position="142"/>
    </location>
</feature>
<accession>A0A077Y5W3</accession>
<organism evidence="8 11">
    <name type="scientific">Plasmodium yoelii</name>
    <dbReference type="NCBI Taxonomy" id="5861"/>
    <lineage>
        <taxon>Eukaryota</taxon>
        <taxon>Sar</taxon>
        <taxon>Alveolata</taxon>
        <taxon>Apicomplexa</taxon>
        <taxon>Aconoidasida</taxon>
        <taxon>Haemosporida</taxon>
        <taxon>Plasmodiidae</taxon>
        <taxon>Plasmodium</taxon>
        <taxon>Plasmodium (Vinckeia)</taxon>
    </lineage>
</organism>
<dbReference type="GO" id="GO:0003697">
    <property type="term" value="F:single-stranded DNA binding"/>
    <property type="evidence" value="ECO:0007669"/>
    <property type="project" value="TreeGrafter"/>
</dbReference>
<evidence type="ECO:0000313" key="9">
    <source>
        <dbReference type="EMBL" id="VTZ75394.1"/>
    </source>
</evidence>
<keyword evidence="5" id="KW-0235">DNA replication</keyword>
<dbReference type="Gene3D" id="2.40.50.730">
    <property type="match status" value="1"/>
</dbReference>
<dbReference type="Gene3D" id="1.10.287.690">
    <property type="entry name" value="Helix hairpin bin"/>
    <property type="match status" value="1"/>
</dbReference>
<feature type="domain" description="DNA-directed DNA polymerase family B multifunctional" evidence="7">
    <location>
        <begin position="875"/>
        <end position="1370"/>
    </location>
</feature>
<reference evidence="8" key="3">
    <citation type="submission" date="2014-05" db="EMBL/GenBank/DDBJ databases">
        <authorList>
            <person name="Aslett A.Martin."/>
            <person name="De Silva Nishadi"/>
        </authorList>
    </citation>
    <scope>NUCLEOTIDE SEQUENCE</scope>
    <source>
        <strain evidence="8">YM</strain>
    </source>
</reference>
<dbReference type="NCBIfam" id="TIGR00592">
    <property type="entry name" value="pol2"/>
    <property type="match status" value="1"/>
</dbReference>
<dbReference type="PANTHER" id="PTHR45861:SF1">
    <property type="entry name" value="DNA POLYMERASE ALPHA CATALYTIC SUBUNIT"/>
    <property type="match status" value="1"/>
</dbReference>
<dbReference type="VEuPathDB" id="PlasmoDB:PYYM_0615000"/>
<dbReference type="PROSITE" id="PS00116">
    <property type="entry name" value="DNA_POLYMERASE_B"/>
    <property type="match status" value="1"/>
</dbReference>
<keyword evidence="2 5" id="KW-0808">Transferase</keyword>
<dbReference type="VEuPathDB" id="PlasmoDB:PY06115"/>
<dbReference type="KEGG" id="pyo:PY17X_0615900"/>
<dbReference type="SUPFAM" id="SSF56672">
    <property type="entry name" value="DNA/RNA polymerases"/>
    <property type="match status" value="1"/>
</dbReference>